<dbReference type="PROSITE" id="PS50005">
    <property type="entry name" value="TPR"/>
    <property type="match status" value="1"/>
</dbReference>
<evidence type="ECO:0000313" key="5">
    <source>
        <dbReference type="Proteomes" id="UP000187209"/>
    </source>
</evidence>
<feature type="repeat" description="TPR" evidence="3">
    <location>
        <begin position="33"/>
        <end position="66"/>
    </location>
</feature>
<proteinExistence type="predicted"/>
<evidence type="ECO:0000256" key="3">
    <source>
        <dbReference type="PROSITE-ProRule" id="PRU00339"/>
    </source>
</evidence>
<dbReference type="SMART" id="SM00028">
    <property type="entry name" value="TPR"/>
    <property type="match status" value="7"/>
</dbReference>
<evidence type="ECO:0000313" key="4">
    <source>
        <dbReference type="EMBL" id="OMJ88910.1"/>
    </source>
</evidence>
<comment type="caution">
    <text evidence="4">The sequence shown here is derived from an EMBL/GenBank/DDBJ whole genome shotgun (WGS) entry which is preliminary data.</text>
</comment>
<evidence type="ECO:0008006" key="6">
    <source>
        <dbReference type="Google" id="ProtNLM"/>
    </source>
</evidence>
<dbReference type="InterPro" id="IPR011990">
    <property type="entry name" value="TPR-like_helical_dom_sf"/>
</dbReference>
<sequence>MCKQGKYEQALENYKKCLTWILENPCEKNESIAELDLNLGILHRNTGKIQEALMYFEKCKGFREQNFGIHSLALGEIYYHYANCLSENSHYNQAIEYYNKYKEIIIEYFPIDDPRIIESNILLVNALMAIEDYNKSLEVLKSVNWFEIYNKNIDLLVGVYNKMATCLINEGKIPKALLLCKNAKDLMDKEQIFETVNYADCLYNLALCYEKSNNFQEGFKYYKDCEKIIRNTHLSKSFRYGKVLFKLGVMNFYYKNFEVSLVYLIGSLKIHGVFLKPNDKAFIQIFFYLGSVYFALENFTESIFYLRKSKDLQVSIGFDDKKFMSKTLLCLGGSYLSIGFTRKAYFAFKECEKVKENNDDKDFIGISNVKNNIAICMASSGDTEQALRVFEESVLAAEKIIPNTNPLYVRLYFNISKCYFILGGFYNALDYLVNVKDRLDYALKIRHPDLRSLYFPSDWPIVLRGKIERAAFLSHFINRSIEELEYFTKSCYYFGFKTELKPLFSLVQKGSFFDFIEKEMRISEKMKKIRENFLKNRGKAPLLIKAYSHFL</sequence>
<dbReference type="Pfam" id="PF13424">
    <property type="entry name" value="TPR_12"/>
    <property type="match status" value="1"/>
</dbReference>
<protein>
    <recommendedName>
        <fullName evidence="6">MalT-like TPR region domain-containing protein</fullName>
    </recommendedName>
</protein>
<dbReference type="EMBL" id="MPUH01000138">
    <property type="protein sequence ID" value="OMJ88910.1"/>
    <property type="molecule type" value="Genomic_DNA"/>
</dbReference>
<keyword evidence="2 3" id="KW-0802">TPR repeat</keyword>
<evidence type="ECO:0000256" key="1">
    <source>
        <dbReference type="ARBA" id="ARBA00022737"/>
    </source>
</evidence>
<evidence type="ECO:0000256" key="2">
    <source>
        <dbReference type="ARBA" id="ARBA00022803"/>
    </source>
</evidence>
<gene>
    <name evidence="4" type="ORF">SteCoe_9012</name>
</gene>
<dbReference type="Proteomes" id="UP000187209">
    <property type="component" value="Unassembled WGS sequence"/>
</dbReference>
<dbReference type="Gene3D" id="1.25.40.10">
    <property type="entry name" value="Tetratricopeptide repeat domain"/>
    <property type="match status" value="3"/>
</dbReference>
<name>A0A1R2CIX7_9CILI</name>
<keyword evidence="5" id="KW-1185">Reference proteome</keyword>
<organism evidence="4 5">
    <name type="scientific">Stentor coeruleus</name>
    <dbReference type="NCBI Taxonomy" id="5963"/>
    <lineage>
        <taxon>Eukaryota</taxon>
        <taxon>Sar</taxon>
        <taxon>Alveolata</taxon>
        <taxon>Ciliophora</taxon>
        <taxon>Postciliodesmatophora</taxon>
        <taxon>Heterotrichea</taxon>
        <taxon>Heterotrichida</taxon>
        <taxon>Stentoridae</taxon>
        <taxon>Stentor</taxon>
    </lineage>
</organism>
<accession>A0A1R2CIX7</accession>
<dbReference type="Pfam" id="PF13181">
    <property type="entry name" value="TPR_8"/>
    <property type="match status" value="1"/>
</dbReference>
<keyword evidence="1" id="KW-0677">Repeat</keyword>
<dbReference type="AlphaFoldDB" id="A0A1R2CIX7"/>
<dbReference type="SUPFAM" id="SSF48452">
    <property type="entry name" value="TPR-like"/>
    <property type="match status" value="3"/>
</dbReference>
<reference evidence="4 5" key="1">
    <citation type="submission" date="2016-11" db="EMBL/GenBank/DDBJ databases">
        <title>The macronuclear genome of Stentor coeruleus: a giant cell with tiny introns.</title>
        <authorList>
            <person name="Slabodnick M."/>
            <person name="Ruby J.G."/>
            <person name="Reiff S.B."/>
            <person name="Swart E.C."/>
            <person name="Gosai S."/>
            <person name="Prabakaran S."/>
            <person name="Witkowska E."/>
            <person name="Larue G.E."/>
            <person name="Fisher S."/>
            <person name="Freeman R.M."/>
            <person name="Gunawardena J."/>
            <person name="Chu W."/>
            <person name="Stover N.A."/>
            <person name="Gregory B.D."/>
            <person name="Nowacki M."/>
            <person name="Derisi J."/>
            <person name="Roy S.W."/>
            <person name="Marshall W.F."/>
            <person name="Sood P."/>
        </authorList>
    </citation>
    <scope>NUCLEOTIDE SEQUENCE [LARGE SCALE GENOMIC DNA]</scope>
    <source>
        <strain evidence="4">WM001</strain>
    </source>
</reference>
<dbReference type="OrthoDB" id="5986190at2759"/>
<dbReference type="InterPro" id="IPR019734">
    <property type="entry name" value="TPR_rpt"/>
</dbReference>
<dbReference type="PANTHER" id="PTHR45641:SF19">
    <property type="entry name" value="NEPHROCYSTIN-3"/>
    <property type="match status" value="1"/>
</dbReference>
<dbReference type="PANTHER" id="PTHR45641">
    <property type="entry name" value="TETRATRICOPEPTIDE REPEAT PROTEIN (AFU_ORTHOLOGUE AFUA_6G03870)"/>
    <property type="match status" value="1"/>
</dbReference>